<dbReference type="Proteomes" id="UP000001203">
    <property type="component" value="Chromosome circular"/>
</dbReference>
<dbReference type="OrthoDB" id="9760450at2"/>
<protein>
    <recommendedName>
        <fullName evidence="3">Glycoside hydrolase family 42 N-terminal domain-containing protein</fullName>
    </recommendedName>
</protein>
<dbReference type="eggNOG" id="COG1874">
    <property type="taxonomic scope" value="Bacteria"/>
</dbReference>
<dbReference type="Gene3D" id="3.20.20.80">
    <property type="entry name" value="Glycosidases"/>
    <property type="match status" value="1"/>
</dbReference>
<evidence type="ECO:0008006" key="3">
    <source>
        <dbReference type="Google" id="ProtNLM"/>
    </source>
</evidence>
<keyword evidence="2" id="KW-1185">Reference proteome</keyword>
<dbReference type="InterPro" id="IPR017853">
    <property type="entry name" value="GH"/>
</dbReference>
<dbReference type="KEGG" id="cyt:cce_2986"/>
<dbReference type="STRING" id="43989.cce_2986"/>
<dbReference type="HOGENOM" id="CLU_343798_0_0_3"/>
<gene>
    <name evidence="1" type="ordered locus">cce_2986</name>
</gene>
<dbReference type="AlphaFoldDB" id="B1WW01"/>
<dbReference type="CAZy" id="GH50">
    <property type="family name" value="Glycoside Hydrolase Family 50"/>
</dbReference>
<dbReference type="EMBL" id="CP000806">
    <property type="protein sequence ID" value="ACB52334.1"/>
    <property type="molecule type" value="Genomic_DNA"/>
</dbReference>
<organism evidence="1 2">
    <name type="scientific">Crocosphaera subtropica (strain ATCC 51142 / BH68)</name>
    <name type="common">Cyanothece sp. (strain ATCC 51142)</name>
    <dbReference type="NCBI Taxonomy" id="43989"/>
    <lineage>
        <taxon>Bacteria</taxon>
        <taxon>Bacillati</taxon>
        <taxon>Cyanobacteriota</taxon>
        <taxon>Cyanophyceae</taxon>
        <taxon>Oscillatoriophycideae</taxon>
        <taxon>Chroococcales</taxon>
        <taxon>Aphanothecaceae</taxon>
        <taxon>Crocosphaera</taxon>
        <taxon>Crocosphaera subtropica</taxon>
    </lineage>
</organism>
<evidence type="ECO:0000313" key="2">
    <source>
        <dbReference type="Proteomes" id="UP000001203"/>
    </source>
</evidence>
<sequence>MKFTRRFLLSLSTVFLYGLWQKYHQKPLLSQDSPNNNNLTIQGIAPKPRKPNIIKVEPSEIVVFDQNIKPINFIDNTVGNQWLYKTPIIPGEGKKLVNLIQHKGQEILKTLKKLPQNEIITNSFPDFTDAIDLKQLGNNKPKISSLFYTVVFFDKPQLLRVCHGAIGLNVNANLWVNNQSVKHGELIRVNKGFYPIIIEAYHGERKQWLPWKMARLAPRFTVITETEIEDVYQWQLSQWEQTIDMAKVNDDRLLAAVKFDSKTIRGKDGFFQVGQSINGKWWFIDPQGKAFYHRGCTGLNAGGVGGRRANLPPVPKTTVKTWINYLKEWGFNAMGAWTTSEFFDQNMAFTEIIETYYEKPWLVTKFPDVWNPQWAENVDKKCKKLCSPLKNNKMLLGYFLDNERDFMEMVKNNETIIANAPTYRYDGPIKSDQFELPAEPKLNPKGIGLLQFCLSQKQDIPAAQKAWEFVFNRYSSLEKLSQAWQINISSQESIRESTLKEEILISDNYQEDNYQFIKQWVEQYYRICTEKIRKYDPNHLILGCRWGNTPGKAVLEVEKEWADVVSRNNYRSNFYELFDEFYQQVKCPILNGEISTWTDHYTLFRNPIEPPGGYEPETRQKIKADETMNRIFSHPGVLGYTKYRWHGRKDKLWNNKPLFNIINPLRQANYRAVSIASFWDQPPQKNHQPLQGQIFLTLLDSTITKQTLKPAKIEDKPSFKIIRNHLAVGLVCENDQWKKTVYGDGIKGEVINSNIEGDNYQLTIKIQTFPTLFSDTQAEANYQLNLVRHQTKLEGTFIGTYNQEKVTGRAIAYVHRPVTTVRY</sequence>
<accession>B1WW01</accession>
<reference evidence="1 2" key="1">
    <citation type="journal article" date="2008" name="Proc. Natl. Acad. Sci. U.S.A.">
        <title>The genome of Cyanothece 51142, a unicellular diazotrophic cyanobacterium important in the marine nitrogen cycle.</title>
        <authorList>
            <person name="Welsh E.A."/>
            <person name="Liberton M."/>
            <person name="Stoeckel J."/>
            <person name="Loh T."/>
            <person name="Elvitigala T."/>
            <person name="Wang C."/>
            <person name="Wollam A."/>
            <person name="Fulton R.S."/>
            <person name="Clifton S.W."/>
            <person name="Jacobs J.M."/>
            <person name="Aurora R."/>
            <person name="Ghosh B.K."/>
            <person name="Sherman L.A."/>
            <person name="Smith R.D."/>
            <person name="Wilson R.K."/>
            <person name="Pakrasi H.B."/>
        </authorList>
    </citation>
    <scope>NUCLEOTIDE SEQUENCE [LARGE SCALE GENOMIC DNA]</scope>
    <source>
        <strain evidence="2">ATCC 51142 / BH68</strain>
    </source>
</reference>
<dbReference type="RefSeq" id="WP_009547709.1">
    <property type="nucleotide sequence ID" value="NC_010546.1"/>
</dbReference>
<proteinExistence type="predicted"/>
<evidence type="ECO:0000313" key="1">
    <source>
        <dbReference type="EMBL" id="ACB52334.1"/>
    </source>
</evidence>
<name>B1WW01_CROS5</name>
<dbReference type="SUPFAM" id="SSF51445">
    <property type="entry name" value="(Trans)glycosidases"/>
    <property type="match status" value="1"/>
</dbReference>